<dbReference type="Proteomes" id="UP000191931">
    <property type="component" value="Unassembled WGS sequence"/>
</dbReference>
<accession>A0A1W1HKA7</accession>
<reference evidence="1 2" key="1">
    <citation type="submission" date="2017-03" db="EMBL/GenBank/DDBJ databases">
        <authorList>
            <person name="Afonso C.L."/>
            <person name="Miller P.J."/>
            <person name="Scott M.A."/>
            <person name="Spackman E."/>
            <person name="Goraichik I."/>
            <person name="Dimitrov K.M."/>
            <person name="Suarez D.L."/>
            <person name="Swayne D.E."/>
        </authorList>
    </citation>
    <scope>NUCLEOTIDE SEQUENCE [LARGE SCALE GENOMIC DNA]</scope>
    <source>
        <strain evidence="1">PRJEB14757</strain>
    </source>
</reference>
<evidence type="ECO:0000313" key="1">
    <source>
        <dbReference type="EMBL" id="SLM32893.1"/>
    </source>
</evidence>
<sequence length="79" mass="8725">MIFFEATTDIARNADLTSHETQEVSRRIHEVKVGAEQTRGISRQVHKDSQALSNGLERLLNEAMQKLSCVVLSGDQAAS</sequence>
<organism evidence="1 2">
    <name type="scientific">Desulfamplus magnetovallimortis</name>
    <dbReference type="NCBI Taxonomy" id="1246637"/>
    <lineage>
        <taxon>Bacteria</taxon>
        <taxon>Pseudomonadati</taxon>
        <taxon>Thermodesulfobacteriota</taxon>
        <taxon>Desulfobacteria</taxon>
        <taxon>Desulfobacterales</taxon>
        <taxon>Desulfobacteraceae</taxon>
        <taxon>Desulfamplus</taxon>
    </lineage>
</organism>
<proteinExistence type="predicted"/>
<gene>
    <name evidence="1" type="ORF">MTBBW1_800002</name>
</gene>
<keyword evidence="2" id="KW-1185">Reference proteome</keyword>
<dbReference type="AlphaFoldDB" id="A0A1W1HKA7"/>
<evidence type="ECO:0000313" key="2">
    <source>
        <dbReference type="Proteomes" id="UP000191931"/>
    </source>
</evidence>
<name>A0A1W1HKA7_9BACT</name>
<protein>
    <submittedName>
        <fullName evidence="1">Uncharacterized protein</fullName>
    </submittedName>
</protein>
<dbReference type="EMBL" id="FWEV01000326">
    <property type="protein sequence ID" value="SLM32893.1"/>
    <property type="molecule type" value="Genomic_DNA"/>
</dbReference>